<feature type="transmembrane region" description="Helical" evidence="1">
    <location>
        <begin position="27"/>
        <end position="52"/>
    </location>
</feature>
<feature type="domain" description="TadE-like" evidence="2">
    <location>
        <begin position="24"/>
        <end position="66"/>
    </location>
</feature>
<dbReference type="KEGG" id="bvz:BRAD3257_8195"/>
<keyword evidence="6" id="KW-1185">Reference proteome</keyword>
<keyword evidence="1" id="KW-0812">Transmembrane</keyword>
<evidence type="ECO:0000256" key="1">
    <source>
        <dbReference type="SAM" id="Phobius"/>
    </source>
</evidence>
<reference evidence="3 6" key="2">
    <citation type="submission" date="2021-03" db="EMBL/GenBank/DDBJ databases">
        <title>Genome Sequence of Bradyrhizobium vignae strain ISRA400.</title>
        <authorList>
            <person name="Tisa L.S."/>
            <person name="Svistoonoff S."/>
            <person name="Hocher V."/>
            <person name="Fall S."/>
            <person name="Zaiya A."/>
            <person name="Naing D."/>
            <person name="Niang N."/>
            <person name="Diouf A."/>
            <person name="Dasylva M.C."/>
            <person name="Toure O."/>
            <person name="Gueye M."/>
            <person name="Gully D."/>
            <person name="Tisseyre P."/>
            <person name="Simpson S."/>
            <person name="Morris K."/>
            <person name="Thomas W.K."/>
        </authorList>
    </citation>
    <scope>NUCLEOTIDE SEQUENCE [LARGE SCALE GENOMIC DNA]</scope>
    <source>
        <strain evidence="3 6">ISRA400</strain>
    </source>
</reference>
<evidence type="ECO:0000313" key="5">
    <source>
        <dbReference type="Proteomes" id="UP000246085"/>
    </source>
</evidence>
<dbReference type="EMBL" id="JAGIKT010000046">
    <property type="protein sequence ID" value="MBP0113484.1"/>
    <property type="molecule type" value="Genomic_DNA"/>
</dbReference>
<dbReference type="Pfam" id="PF07811">
    <property type="entry name" value="TadE"/>
    <property type="match status" value="1"/>
</dbReference>
<reference evidence="4 5" key="1">
    <citation type="submission" date="2018-03" db="EMBL/GenBank/DDBJ databases">
        <authorList>
            <person name="Gully D."/>
        </authorList>
    </citation>
    <scope>NUCLEOTIDE SEQUENCE [LARGE SCALE GENOMIC DNA]</scope>
    <source>
        <strain evidence="4">ORS3257</strain>
    </source>
</reference>
<keyword evidence="1" id="KW-1133">Transmembrane helix</keyword>
<dbReference type="Proteomes" id="UP000669317">
    <property type="component" value="Unassembled WGS sequence"/>
</dbReference>
<dbReference type="Proteomes" id="UP000246085">
    <property type="component" value="Chromosome BRAD3257"/>
</dbReference>
<organism evidence="4 5">
    <name type="scientific">Bradyrhizobium vignae</name>
    <dbReference type="NCBI Taxonomy" id="1549949"/>
    <lineage>
        <taxon>Bacteria</taxon>
        <taxon>Pseudomonadati</taxon>
        <taxon>Pseudomonadota</taxon>
        <taxon>Alphaproteobacteria</taxon>
        <taxon>Hyphomicrobiales</taxon>
        <taxon>Nitrobacteraceae</taxon>
        <taxon>Bradyrhizobium</taxon>
    </lineage>
</organism>
<name>A0A2U3QBM1_9BRAD</name>
<accession>A0A4V1KW66</accession>
<evidence type="ECO:0000313" key="6">
    <source>
        <dbReference type="Proteomes" id="UP000669317"/>
    </source>
</evidence>
<sequence length="194" mass="20902">MPSPAPTRFTLRKALARFRGNRRGSAAVEFALVAPMFFALLFAVIETALMFFSSQVLETVAQDSARAILTGQAQAQGGSVAACQTTPNTVSACDQTTFKTYVCSQIPALFDCSKLYVDVVSTSSFGALSLTNYGNSCNFNPTSGMQYNAGTSGQVVVVRLFYQWPLFVTGLGYNMGCSNKRLMVATVAFKNEPF</sequence>
<gene>
    <name evidence="4" type="ORF">BRAD3257_8195</name>
    <name evidence="3" type="ORF">JWS04_20845</name>
</gene>
<dbReference type="OrthoDB" id="7349713at2"/>
<evidence type="ECO:0000259" key="2">
    <source>
        <dbReference type="Pfam" id="PF07811"/>
    </source>
</evidence>
<keyword evidence="1" id="KW-0472">Membrane</keyword>
<dbReference type="RefSeq" id="WP_122405753.1">
    <property type="nucleotide sequence ID" value="NZ_JAGIKT010000046.1"/>
</dbReference>
<evidence type="ECO:0000313" key="4">
    <source>
        <dbReference type="EMBL" id="SPP98786.1"/>
    </source>
</evidence>
<proteinExistence type="predicted"/>
<dbReference type="EMBL" id="LS398110">
    <property type="protein sequence ID" value="SPP98786.1"/>
    <property type="molecule type" value="Genomic_DNA"/>
</dbReference>
<evidence type="ECO:0000313" key="3">
    <source>
        <dbReference type="EMBL" id="MBP0113484.1"/>
    </source>
</evidence>
<dbReference type="AlphaFoldDB" id="A0A2U3QBM1"/>
<protein>
    <submittedName>
        <fullName evidence="3 4">Pilus assembly protein</fullName>
    </submittedName>
</protein>
<accession>A0A2U3QBM1</accession>
<dbReference type="InterPro" id="IPR012495">
    <property type="entry name" value="TadE-like_dom"/>
</dbReference>